<evidence type="ECO:0000259" key="6">
    <source>
        <dbReference type="Pfam" id="PF08625"/>
    </source>
</evidence>
<comment type="subcellular location">
    <subcellularLocation>
        <location evidence="1">Nucleus</location>
        <location evidence="1">Nucleolus</location>
    </subcellularLocation>
</comment>
<dbReference type="GO" id="GO:0000480">
    <property type="term" value="P:endonucleolytic cleavage in 5'-ETS of tricistronic rRNA transcript (SSU-rRNA, 5.8S rRNA, LSU-rRNA)"/>
    <property type="evidence" value="ECO:0007669"/>
    <property type="project" value="TreeGrafter"/>
</dbReference>
<feature type="region of interest" description="Disordered" evidence="5">
    <location>
        <begin position="1"/>
        <end position="25"/>
    </location>
</feature>
<keyword evidence="2" id="KW-0853">WD repeat</keyword>
<evidence type="ECO:0000313" key="7">
    <source>
        <dbReference type="EMBL" id="KAK0949572.1"/>
    </source>
</evidence>
<comment type="caution">
    <text evidence="7">The sequence shown here is derived from an EMBL/GenBank/DDBJ whole genome shotgun (WGS) entry which is preliminary data.</text>
</comment>
<evidence type="ECO:0000256" key="5">
    <source>
        <dbReference type="SAM" id="MobiDB-lite"/>
    </source>
</evidence>
<protein>
    <submittedName>
        <fullName evidence="7">U3 small nucleolar RNA-associated protein 13</fullName>
    </submittedName>
</protein>
<feature type="compositionally biased region" description="Polar residues" evidence="5">
    <location>
        <begin position="1"/>
        <end position="13"/>
    </location>
</feature>
<evidence type="ECO:0000256" key="1">
    <source>
        <dbReference type="ARBA" id="ARBA00004604"/>
    </source>
</evidence>
<dbReference type="GO" id="GO:0032040">
    <property type="term" value="C:small-subunit processome"/>
    <property type="evidence" value="ECO:0007669"/>
    <property type="project" value="InterPro"/>
</dbReference>
<dbReference type="PANTHER" id="PTHR19854:SF15">
    <property type="entry name" value="TRANSDUCIN BETA-LIKE PROTEIN 3"/>
    <property type="match status" value="1"/>
</dbReference>
<feature type="domain" description="U3 small nucleolar RNA-associated protein 13 C-terminal" evidence="6">
    <location>
        <begin position="64"/>
        <end position="242"/>
    </location>
</feature>
<evidence type="ECO:0000256" key="3">
    <source>
        <dbReference type="ARBA" id="ARBA00022737"/>
    </source>
</evidence>
<keyword evidence="3" id="KW-0677">Repeat</keyword>
<feature type="non-terminal residue" evidence="7">
    <location>
        <position position="1"/>
    </location>
</feature>
<evidence type="ECO:0000256" key="4">
    <source>
        <dbReference type="ARBA" id="ARBA00023242"/>
    </source>
</evidence>
<name>A0AAN6JV44_9PEZI</name>
<dbReference type="GO" id="GO:0000472">
    <property type="term" value="P:endonucleolytic cleavage to generate mature 5'-end of SSU-rRNA from (SSU-rRNA, 5.8S rRNA, LSU-rRNA)"/>
    <property type="evidence" value="ECO:0007669"/>
    <property type="project" value="TreeGrafter"/>
</dbReference>
<dbReference type="GO" id="GO:0034511">
    <property type="term" value="F:U3 snoRNA binding"/>
    <property type="evidence" value="ECO:0007669"/>
    <property type="project" value="TreeGrafter"/>
</dbReference>
<sequence length="271" mass="29704">AQTQQGVQDQSMQDADDDEATATPEPTLELVSGSADSTLTFWHDTTSATALATTQQATQRVEHDQELQNHIRAANYREAIVLALQLNHPKRLLDLFTTVVNGPHELGSFVGKKDVDAVIGSLSDGQLWSLLRRIRDWNANGRTHNVAQHVLYAILRLIPKARLLGLRDRRRKTAVLDVDGDEGGEDEELADAMAELSTRDARSRESVRDVLDGLKAYTQRHYDRLGAVSEERFVLLWALQQMDAVDGGAIDGVVGEGMGNGLGGEGDVVML</sequence>
<gene>
    <name evidence="7" type="primary">utp13_3</name>
    <name evidence="7" type="ORF">LTR91_026345</name>
</gene>
<evidence type="ECO:0000313" key="8">
    <source>
        <dbReference type="Proteomes" id="UP001175353"/>
    </source>
</evidence>
<keyword evidence="4" id="KW-0539">Nucleus</keyword>
<dbReference type="AlphaFoldDB" id="A0AAN6JV44"/>
<reference evidence="7" key="1">
    <citation type="submission" date="2023-06" db="EMBL/GenBank/DDBJ databases">
        <title>Black Yeasts Isolated from many extreme environments.</title>
        <authorList>
            <person name="Coleine C."/>
            <person name="Stajich J.E."/>
            <person name="Selbmann L."/>
        </authorList>
    </citation>
    <scope>NUCLEOTIDE SEQUENCE</scope>
    <source>
        <strain evidence="7">CCFEE 5200</strain>
    </source>
</reference>
<proteinExistence type="predicted"/>
<evidence type="ECO:0000256" key="2">
    <source>
        <dbReference type="ARBA" id="ARBA00022574"/>
    </source>
</evidence>
<accession>A0AAN6JV44</accession>
<dbReference type="Proteomes" id="UP001175353">
    <property type="component" value="Unassembled WGS sequence"/>
</dbReference>
<dbReference type="EMBL" id="JAUJLE010001093">
    <property type="protein sequence ID" value="KAK0949572.1"/>
    <property type="molecule type" value="Genomic_DNA"/>
</dbReference>
<dbReference type="GO" id="GO:0030686">
    <property type="term" value="C:90S preribosome"/>
    <property type="evidence" value="ECO:0007669"/>
    <property type="project" value="TreeGrafter"/>
</dbReference>
<organism evidence="7 8">
    <name type="scientific">Friedmanniomyces endolithicus</name>
    <dbReference type="NCBI Taxonomy" id="329885"/>
    <lineage>
        <taxon>Eukaryota</taxon>
        <taxon>Fungi</taxon>
        <taxon>Dikarya</taxon>
        <taxon>Ascomycota</taxon>
        <taxon>Pezizomycotina</taxon>
        <taxon>Dothideomycetes</taxon>
        <taxon>Dothideomycetidae</taxon>
        <taxon>Mycosphaerellales</taxon>
        <taxon>Teratosphaeriaceae</taxon>
        <taxon>Friedmanniomyces</taxon>
    </lineage>
</organism>
<dbReference type="PANTHER" id="PTHR19854">
    <property type="entry name" value="TRANSDUCIN BETA-LIKE 3"/>
    <property type="match status" value="1"/>
</dbReference>
<dbReference type="InterPro" id="IPR013934">
    <property type="entry name" value="Utp13_C"/>
</dbReference>
<keyword evidence="8" id="KW-1185">Reference proteome</keyword>
<dbReference type="Pfam" id="PF08625">
    <property type="entry name" value="Utp13"/>
    <property type="match status" value="1"/>
</dbReference>